<dbReference type="STRING" id="1873524.HSR6_0154"/>
<dbReference type="GO" id="GO:0005524">
    <property type="term" value="F:ATP binding"/>
    <property type="evidence" value="ECO:0007669"/>
    <property type="project" value="UniProtKB-UniRule"/>
</dbReference>
<keyword evidence="1" id="KW-0784">Thiamine biosynthesis</keyword>
<dbReference type="SUPFAM" id="SSF55326">
    <property type="entry name" value="PurM N-terminal domain-like"/>
    <property type="match status" value="1"/>
</dbReference>
<dbReference type="InterPro" id="IPR010918">
    <property type="entry name" value="PurM-like_C_dom"/>
</dbReference>
<dbReference type="PIRSF" id="PIRSF005303">
    <property type="entry name" value="Thiam_monoph_kin"/>
    <property type="match status" value="1"/>
</dbReference>
<feature type="binding site" evidence="1">
    <location>
        <position position="191"/>
    </location>
    <ligand>
        <name>Mg(2+)</name>
        <dbReference type="ChEBI" id="CHEBI:18420"/>
        <label>5</label>
    </ligand>
</feature>
<dbReference type="GO" id="GO:0000287">
    <property type="term" value="F:magnesium ion binding"/>
    <property type="evidence" value="ECO:0007669"/>
    <property type="project" value="UniProtKB-UniRule"/>
</dbReference>
<feature type="binding site" evidence="1">
    <location>
        <position position="60"/>
    </location>
    <ligand>
        <name>Mg(2+)</name>
        <dbReference type="ChEBI" id="CHEBI:18420"/>
        <label>2</label>
    </ligand>
</feature>
<dbReference type="GO" id="GO:0009228">
    <property type="term" value="P:thiamine biosynthetic process"/>
    <property type="evidence" value="ECO:0007669"/>
    <property type="project" value="UniProtKB-KW"/>
</dbReference>
<comment type="caution">
    <text evidence="1">Lacks conserved residue(s) required for the propagation of feature annotation.</text>
</comment>
<feature type="binding site" evidence="1">
    <location>
        <position position="107"/>
    </location>
    <ligand>
        <name>Mg(2+)</name>
        <dbReference type="ChEBI" id="CHEBI:18420"/>
        <label>1</label>
    </ligand>
</feature>
<dbReference type="PANTHER" id="PTHR30270">
    <property type="entry name" value="THIAMINE-MONOPHOSPHATE KINASE"/>
    <property type="match status" value="1"/>
</dbReference>
<accession>A0A1J1AA25</accession>
<dbReference type="EMBL" id="CP016804">
    <property type="protein sequence ID" value="APE94627.1"/>
    <property type="molecule type" value="Genomic_DNA"/>
</dbReference>
<dbReference type="RefSeq" id="WP_070364139.1">
    <property type="nucleotide sequence ID" value="NZ_CP016070.1"/>
</dbReference>
<feature type="domain" description="PurM-like C-terminal" evidence="4">
    <location>
        <begin position="135"/>
        <end position="272"/>
    </location>
</feature>
<evidence type="ECO:0000259" key="3">
    <source>
        <dbReference type="Pfam" id="PF00586"/>
    </source>
</evidence>
<dbReference type="UniPathway" id="UPA00060">
    <property type="reaction ID" value="UER00142"/>
</dbReference>
<dbReference type="EC" id="2.7.4.16" evidence="1"/>
<feature type="binding site" evidence="1">
    <location>
        <position position="20"/>
    </location>
    <ligand>
        <name>Mg(2+)</name>
        <dbReference type="ChEBI" id="CHEBI:18420"/>
        <label>4</label>
    </ligand>
</feature>
<feature type="binding site" evidence="1">
    <location>
        <position position="130"/>
    </location>
    <ligand>
        <name>ATP</name>
        <dbReference type="ChEBI" id="CHEBI:30616"/>
    </ligand>
</feature>
<feature type="binding site" evidence="1">
    <location>
        <position position="190"/>
    </location>
    <ligand>
        <name>ATP</name>
        <dbReference type="ChEBI" id="CHEBI:30616"/>
    </ligand>
</feature>
<evidence type="ECO:0000313" key="5">
    <source>
        <dbReference type="EMBL" id="AOW79365.1"/>
    </source>
</evidence>
<proteinExistence type="inferred from homology"/>
<name>A0A1D8S1Y0_9EURY</name>
<evidence type="ECO:0000256" key="1">
    <source>
        <dbReference type="HAMAP-Rule" id="MF_02128"/>
    </source>
</evidence>
<feature type="binding site" evidence="1">
    <location>
        <position position="32"/>
    </location>
    <ligand>
        <name>Mg(2+)</name>
        <dbReference type="ChEBI" id="CHEBI:18420"/>
        <label>2</label>
    </ligand>
</feature>
<feature type="binding site" evidence="1">
    <location>
        <position position="60"/>
    </location>
    <ligand>
        <name>Mg(2+)</name>
        <dbReference type="ChEBI" id="CHEBI:18420"/>
        <label>4</label>
    </ligand>
</feature>
<comment type="similarity">
    <text evidence="1">Belongs to the thiamine-monophosphate kinase family.</text>
</comment>
<feature type="domain" description="PurM-like N-terminal" evidence="3">
    <location>
        <begin position="18"/>
        <end position="123"/>
    </location>
</feature>
<comment type="catalytic activity">
    <reaction evidence="1">
        <text>thiamine phosphate + ATP = thiamine diphosphate + ADP</text>
        <dbReference type="Rhea" id="RHEA:15913"/>
        <dbReference type="ChEBI" id="CHEBI:30616"/>
        <dbReference type="ChEBI" id="CHEBI:37575"/>
        <dbReference type="ChEBI" id="CHEBI:58937"/>
        <dbReference type="ChEBI" id="CHEBI:456216"/>
        <dbReference type="EC" id="2.7.4.16"/>
    </reaction>
</comment>
<dbReference type="GO" id="GO:0009030">
    <property type="term" value="F:thiamine-phosphate kinase activity"/>
    <property type="evidence" value="ECO:0007669"/>
    <property type="project" value="UniProtKB-UniRule"/>
</dbReference>
<dbReference type="SUPFAM" id="SSF56042">
    <property type="entry name" value="PurM C-terminal domain-like"/>
    <property type="match status" value="1"/>
</dbReference>
<evidence type="ECO:0000259" key="4">
    <source>
        <dbReference type="Pfam" id="PF02769"/>
    </source>
</evidence>
<keyword evidence="1 5" id="KW-0808">Transferase</keyword>
<feature type="region of interest" description="Disordered" evidence="2">
    <location>
        <begin position="278"/>
        <end position="297"/>
    </location>
</feature>
<feature type="binding site" evidence="1">
    <location>
        <position position="30"/>
    </location>
    <ligand>
        <name>Mg(2+)</name>
        <dbReference type="ChEBI" id="CHEBI:18420"/>
        <label>4</label>
    </ligand>
</feature>
<reference evidence="6" key="3">
    <citation type="journal article" date="2017" name="ISME J.">
        <title>Discovery of anaerobic lithoheterotrophic haloarchaea, ubiquitous in hypersaline habitats.</title>
        <authorList>
            <person name="Sorokin D.Y."/>
            <person name="Messina E."/>
            <person name="Smedile F."/>
            <person name="Roman P."/>
            <person name="Damste J.S.S."/>
            <person name="Ciordia S."/>
            <person name="Mena M.C."/>
            <person name="Ferrer M."/>
            <person name="Golyshin P.N."/>
            <person name="Kublanov I.V."/>
            <person name="Samarov N.I."/>
            <person name="Toshchakov S.V."/>
            <person name="La Cono V."/>
            <person name="Yakimov M.M."/>
        </authorList>
    </citation>
    <scope>NUCLEOTIDE SEQUENCE</scope>
    <source>
        <strain evidence="6">HSR6</strain>
    </source>
</reference>
<dbReference type="Gene3D" id="3.90.650.10">
    <property type="entry name" value="PurM-like C-terminal domain"/>
    <property type="match status" value="1"/>
</dbReference>
<comment type="pathway">
    <text evidence="1">Cofactor biosynthesis; thiamine diphosphate biosynthesis; thiamine diphosphate from thiamine phosphate: step 1/1.</text>
</comment>
<keyword evidence="1" id="KW-0067">ATP-binding</keyword>
<accession>A0A1D8S1Y0</accession>
<dbReference type="KEGG" id="hhsr:HSR6_0154"/>
<dbReference type="CDD" id="cd02194">
    <property type="entry name" value="ThiL"/>
    <property type="match status" value="1"/>
</dbReference>
<dbReference type="InterPro" id="IPR016188">
    <property type="entry name" value="PurM-like_N"/>
</dbReference>
<reference evidence="5 7" key="1">
    <citation type="submission" date="2016-06" db="EMBL/GenBank/DDBJ databases">
        <title>Discovery of anaerobic lithoheterotrophic haloarchaeon capable of sulfur respiration by hydrogen and formate.</title>
        <authorList>
            <person name="Sorokin D.Y."/>
            <person name="Kublanov I.V."/>
            <person name="Roman P."/>
            <person name="Sinninghe Damste J.S."/>
            <person name="Golyshin P.N."/>
            <person name="Rojo D."/>
            <person name="Ciordia S."/>
            <person name="Mena Md.C."/>
            <person name="Ferrer M."/>
            <person name="Smedile F."/>
            <person name="Messina E."/>
            <person name="La Cono V."/>
            <person name="Yakimov M.M."/>
        </authorList>
    </citation>
    <scope>NUCLEOTIDE SEQUENCE [LARGE SCALE GENOMIC DNA]</scope>
    <source>
        <strain evidence="5 7">HTSR1</strain>
    </source>
</reference>
<dbReference type="AlphaFoldDB" id="A0A1D8S1Y0"/>
<dbReference type="Gene3D" id="3.30.1330.10">
    <property type="entry name" value="PurM-like, N-terminal domain"/>
    <property type="match status" value="1"/>
</dbReference>
<feature type="binding site" evidence="1">
    <location>
        <begin position="106"/>
        <end position="107"/>
    </location>
    <ligand>
        <name>ATP</name>
        <dbReference type="ChEBI" id="CHEBI:30616"/>
    </ligand>
</feature>
<feature type="binding site" evidence="1">
    <location>
        <position position="60"/>
    </location>
    <ligand>
        <name>Mg(2+)</name>
        <dbReference type="ChEBI" id="CHEBI:18420"/>
        <label>3</label>
    </ligand>
</feature>
<feature type="binding site" evidence="1">
    <location>
        <position position="32"/>
    </location>
    <ligand>
        <name>Mg(2+)</name>
        <dbReference type="ChEBI" id="CHEBI:18420"/>
        <label>1</label>
    </ligand>
</feature>
<dbReference type="Proteomes" id="UP000186165">
    <property type="component" value="Chromosome"/>
</dbReference>
<dbReference type="EMBL" id="CP016070">
    <property type="protein sequence ID" value="AOW79365.1"/>
    <property type="molecule type" value="Genomic_DNA"/>
</dbReference>
<dbReference type="InterPro" id="IPR006283">
    <property type="entry name" value="ThiL-like"/>
</dbReference>
<reference evidence="8" key="2">
    <citation type="submission" date="2016-08" db="EMBL/GenBank/DDBJ databases">
        <title>Discovery of first anaerobic lithoheterotrophic haloarchae widely represented in hypersaline habitats.</title>
        <authorList>
            <person name="Sorokin D.Y."/>
            <person name="Kublanov I.V."/>
            <person name="Roman P."/>
            <person name="Sinninghe Damste J.S."/>
            <person name="Golyshin P.N."/>
            <person name="Rojo D."/>
            <person name="Ciordia S."/>
            <person name="Mena Md.C."/>
            <person name="Ferrer M."/>
            <person name="Smedile F."/>
            <person name="Messina E."/>
            <person name="La Cono V."/>
            <person name="Yakimov M.M."/>
        </authorList>
    </citation>
    <scope>NUCLEOTIDE SEQUENCE [LARGE SCALE GENOMIC DNA]</scope>
    <source>
        <strain evidence="8">HSR6</strain>
    </source>
</reference>
<evidence type="ECO:0000313" key="7">
    <source>
        <dbReference type="Proteomes" id="UP000185608"/>
    </source>
</evidence>
<evidence type="ECO:0000313" key="6">
    <source>
        <dbReference type="EMBL" id="APE94627.1"/>
    </source>
</evidence>
<dbReference type="InterPro" id="IPR036921">
    <property type="entry name" value="PurM-like_N_sf"/>
</dbReference>
<feature type="binding site" evidence="1">
    <location>
        <position position="39"/>
    </location>
    <ligand>
        <name>substrate</name>
    </ligand>
</feature>
<comment type="miscellaneous">
    <text evidence="1">Reaction mechanism of ThiL seems to utilize a direct, inline transfer of the gamma-phosphate of ATP to TMP rather than a phosphorylated enzyme intermediate.</text>
</comment>
<dbReference type="InterPro" id="IPR036676">
    <property type="entry name" value="PurM-like_C_sf"/>
</dbReference>
<feature type="binding site" evidence="1">
    <location>
        <position position="20"/>
    </location>
    <ligand>
        <name>Mg(2+)</name>
        <dbReference type="ChEBI" id="CHEBI:18420"/>
        <label>3</label>
    </ligand>
</feature>
<dbReference type="GO" id="GO:0009229">
    <property type="term" value="P:thiamine diphosphate biosynthetic process"/>
    <property type="evidence" value="ECO:0007669"/>
    <property type="project" value="UniProtKB-UniRule"/>
</dbReference>
<dbReference type="KEGG" id="halh:HTSR_0158"/>
<comment type="function">
    <text evidence="1">Catalyzes the ATP-dependent phosphorylation of thiamine-monophosphate (TMP) to form thiamine-pyrophosphate (TPP), the active form of vitamin B1.</text>
</comment>
<dbReference type="Pfam" id="PF02769">
    <property type="entry name" value="AIRS_C"/>
    <property type="match status" value="1"/>
</dbReference>
<keyword evidence="1 5" id="KW-0418">Kinase</keyword>
<dbReference type="Proteomes" id="UP000185608">
    <property type="component" value="Chromosome"/>
</dbReference>
<dbReference type="Pfam" id="PF00586">
    <property type="entry name" value="AIRS"/>
    <property type="match status" value="1"/>
</dbReference>
<feature type="binding site" evidence="1">
    <location>
        <position position="289"/>
    </location>
    <ligand>
        <name>substrate</name>
    </ligand>
</feature>
<sequence>MDEQAARSVVEGLVNAAGDDAAVVDGTVLTIDMLHERTDFPPGTSRYTTGWRSVGVSLSDVAAMGATATATVAAFGVPEFDADVLETFLEGARDVSTAVGAQYVGGDLDQHSEFTVATAAIGTTEQPVRRSGASPGELLCVTGTLGRGAAGVRAFEAGAIGLGNDLFQFTPRVEAGQALAGVATAMMDSSDGLARSLHQLGAASDVGFQVDGNAIPVADTLDRFLAVGETGSEVAGTYGGDFELVFTIPKAELEAVRSALSVPVTVIGEVRPAAAGIELDGEPLPDQGYTHGESTDR</sequence>
<protein>
    <recommendedName>
        <fullName evidence="1">Thiamine-monophosphate kinase</fullName>
        <shortName evidence="1">TMP kinase</shortName>
        <shortName evidence="1">Thiamine-phosphate kinase</shortName>
        <ecNumber evidence="1">2.7.4.16</ecNumber>
    </recommendedName>
</protein>
<gene>
    <name evidence="1 6" type="primary">thiL</name>
    <name evidence="6" type="ORF">HSR6_0154</name>
    <name evidence="5" type="ORF">HTSR_0158</name>
</gene>
<dbReference type="HAMAP" id="MF_02128">
    <property type="entry name" value="TMP_kinase"/>
    <property type="match status" value="1"/>
</dbReference>
<keyword evidence="8" id="KW-1185">Reference proteome</keyword>
<keyword evidence="1" id="KW-0479">Metal-binding</keyword>
<dbReference type="OrthoDB" id="45909at2157"/>
<dbReference type="GeneID" id="30416679"/>
<dbReference type="PANTHER" id="PTHR30270:SF3">
    <property type="entry name" value="THIAMINE-MONOPHOSPHATE KINASE"/>
    <property type="match status" value="1"/>
</dbReference>
<organism evidence="5 7">
    <name type="scientific">Halodesulfurarchaeum formicicum</name>
    <dbReference type="NCBI Taxonomy" id="1873524"/>
    <lineage>
        <taxon>Archaea</taxon>
        <taxon>Methanobacteriati</taxon>
        <taxon>Methanobacteriota</taxon>
        <taxon>Stenosarchaea group</taxon>
        <taxon>Halobacteria</taxon>
        <taxon>Halobacteriales</taxon>
        <taxon>Halobacteriaceae</taxon>
        <taxon>Halodesulfurarchaeum</taxon>
    </lineage>
</organism>
<keyword evidence="1" id="KW-0460">Magnesium</keyword>
<dbReference type="PATRIC" id="fig|1855411.3.peg.156"/>
<evidence type="ECO:0000256" key="2">
    <source>
        <dbReference type="SAM" id="MobiDB-lite"/>
    </source>
</evidence>
<feature type="binding site" evidence="1">
    <location>
        <position position="188"/>
    </location>
    <ligand>
        <name>Mg(2+)</name>
        <dbReference type="ChEBI" id="CHEBI:18420"/>
        <label>3</label>
    </ligand>
</feature>
<dbReference type="NCBIfam" id="TIGR01379">
    <property type="entry name" value="thiL"/>
    <property type="match status" value="1"/>
</dbReference>
<keyword evidence="1" id="KW-0547">Nucleotide-binding</keyword>
<evidence type="ECO:0000313" key="8">
    <source>
        <dbReference type="Proteomes" id="UP000186165"/>
    </source>
</evidence>